<dbReference type="PANTHER" id="PTHR31284:SF10">
    <property type="entry name" value="ACID PHOSPHATASE-LIKE PROTEIN"/>
    <property type="match status" value="1"/>
</dbReference>
<protein>
    <recommendedName>
        <fullName evidence="7">Acid phosphatase</fullName>
    </recommendedName>
</protein>
<comment type="similarity">
    <text evidence="3">Belongs to the APS1/VSP family.</text>
</comment>
<dbReference type="Pfam" id="PF03767">
    <property type="entry name" value="Acid_phosphat_B"/>
    <property type="match status" value="1"/>
</dbReference>
<evidence type="ECO:0000313" key="5">
    <source>
        <dbReference type="EMBL" id="KAJ8766712.1"/>
    </source>
</evidence>
<dbReference type="PANTHER" id="PTHR31284">
    <property type="entry name" value="ACID PHOSPHATASE-LIKE PROTEIN"/>
    <property type="match status" value="1"/>
</dbReference>
<dbReference type="InterPro" id="IPR014403">
    <property type="entry name" value="APS1/VSP"/>
</dbReference>
<dbReference type="GO" id="GO:0045735">
    <property type="term" value="F:nutrient reservoir activity"/>
    <property type="evidence" value="ECO:0007669"/>
    <property type="project" value="UniProtKB-UniRule"/>
</dbReference>
<keyword evidence="3" id="KW-0758">Storage protein</keyword>
<evidence type="ECO:0008006" key="7">
    <source>
        <dbReference type="Google" id="ProtNLM"/>
    </source>
</evidence>
<gene>
    <name evidence="5" type="ORF">K2173_005323</name>
</gene>
<dbReference type="PIRSF" id="PIRSF002674">
    <property type="entry name" value="VSP"/>
    <property type="match status" value="1"/>
</dbReference>
<evidence type="ECO:0000256" key="3">
    <source>
        <dbReference type="PIRNR" id="PIRNR002674"/>
    </source>
</evidence>
<evidence type="ECO:0000256" key="4">
    <source>
        <dbReference type="SAM" id="SignalP"/>
    </source>
</evidence>
<reference evidence="5 6" key="1">
    <citation type="submission" date="2021-09" db="EMBL/GenBank/DDBJ databases">
        <title>Genomic insights and catalytic innovation underlie evolution of tropane alkaloids biosynthesis.</title>
        <authorList>
            <person name="Wang Y.-J."/>
            <person name="Tian T."/>
            <person name="Huang J.-P."/>
            <person name="Huang S.-X."/>
        </authorList>
    </citation>
    <scope>NUCLEOTIDE SEQUENCE [LARGE SCALE GENOMIC DNA]</scope>
    <source>
        <strain evidence="5">KIB-2018</strain>
        <tissue evidence="5">Leaf</tissue>
    </source>
</reference>
<name>A0AAV8TIP6_9ROSI</name>
<feature type="chain" id="PRO_5043518834" description="Acid phosphatase" evidence="4">
    <location>
        <begin position="27"/>
        <end position="258"/>
    </location>
</feature>
<organism evidence="5 6">
    <name type="scientific">Erythroxylum novogranatense</name>
    <dbReference type="NCBI Taxonomy" id="1862640"/>
    <lineage>
        <taxon>Eukaryota</taxon>
        <taxon>Viridiplantae</taxon>
        <taxon>Streptophyta</taxon>
        <taxon>Embryophyta</taxon>
        <taxon>Tracheophyta</taxon>
        <taxon>Spermatophyta</taxon>
        <taxon>Magnoliopsida</taxon>
        <taxon>eudicotyledons</taxon>
        <taxon>Gunneridae</taxon>
        <taxon>Pentapetalae</taxon>
        <taxon>rosids</taxon>
        <taxon>fabids</taxon>
        <taxon>Malpighiales</taxon>
        <taxon>Erythroxylaceae</taxon>
        <taxon>Erythroxylum</taxon>
    </lineage>
</organism>
<keyword evidence="2" id="KW-0325">Glycoprotein</keyword>
<keyword evidence="6" id="KW-1185">Reference proteome</keyword>
<dbReference type="Proteomes" id="UP001159364">
    <property type="component" value="Linkage Group LG04"/>
</dbReference>
<dbReference type="EMBL" id="JAIWQS010000004">
    <property type="protein sequence ID" value="KAJ8766712.1"/>
    <property type="molecule type" value="Genomic_DNA"/>
</dbReference>
<keyword evidence="1 4" id="KW-0732">Signal</keyword>
<dbReference type="CDD" id="cd07535">
    <property type="entry name" value="HAD_VSP"/>
    <property type="match status" value="1"/>
</dbReference>
<dbReference type="InterPro" id="IPR010028">
    <property type="entry name" value="Acid_phosphatase_pln"/>
</dbReference>
<proteinExistence type="inferred from homology"/>
<comment type="function">
    <text evidence="3">May function as somatic storage protein during early seedling development.</text>
</comment>
<dbReference type="InterPro" id="IPR023214">
    <property type="entry name" value="HAD_sf"/>
</dbReference>
<evidence type="ECO:0000313" key="6">
    <source>
        <dbReference type="Proteomes" id="UP001159364"/>
    </source>
</evidence>
<evidence type="ECO:0000256" key="1">
    <source>
        <dbReference type="ARBA" id="ARBA00022729"/>
    </source>
</evidence>
<dbReference type="SUPFAM" id="SSF56784">
    <property type="entry name" value="HAD-like"/>
    <property type="match status" value="1"/>
</dbReference>
<dbReference type="InterPro" id="IPR036412">
    <property type="entry name" value="HAD-like_sf"/>
</dbReference>
<dbReference type="GO" id="GO:0003993">
    <property type="term" value="F:acid phosphatase activity"/>
    <property type="evidence" value="ECO:0007669"/>
    <property type="project" value="InterPro"/>
</dbReference>
<accession>A0AAV8TIP6</accession>
<evidence type="ECO:0000256" key="2">
    <source>
        <dbReference type="ARBA" id="ARBA00023180"/>
    </source>
</evidence>
<sequence>MANACQSQSMLSLLFLLICFLPTAISRAIIQMPYEHRLHRRDEDLFCESWRLSVETNNVGYWTLVPSKCASYVELYMNGDKYISDSVAVALDSVAFAETINVGSDGKDAWVFDIDETLLSNLPFYKIYGYGTEPTTDAAFNEWAELAAAPVLPASLKFYNDLKQLGFTIILLTGRTQNQTVATVKNLVIAGYSDWERLILRGPDDNEPAIVFKSKKRAELESEGYRIRGSSGDQWSDLFGYAVAERSFKLPNPMYFVP</sequence>
<dbReference type="InterPro" id="IPR005519">
    <property type="entry name" value="Acid_phosphat_B-like"/>
</dbReference>
<comment type="caution">
    <text evidence="5">The sequence shown here is derived from an EMBL/GenBank/DDBJ whole genome shotgun (WGS) entry which is preliminary data.</text>
</comment>
<dbReference type="NCBIfam" id="TIGR01675">
    <property type="entry name" value="plant-AP"/>
    <property type="match status" value="1"/>
</dbReference>
<dbReference type="Gene3D" id="3.40.50.1000">
    <property type="entry name" value="HAD superfamily/HAD-like"/>
    <property type="match status" value="1"/>
</dbReference>
<feature type="signal peptide" evidence="4">
    <location>
        <begin position="1"/>
        <end position="26"/>
    </location>
</feature>
<dbReference type="AlphaFoldDB" id="A0AAV8TIP6"/>